<dbReference type="AlphaFoldDB" id="W9GB14"/>
<keyword evidence="2" id="KW-0732">Signal</keyword>
<name>W9GB14_9MICO</name>
<dbReference type="Pfam" id="PF20067">
    <property type="entry name" value="SSL_N"/>
    <property type="match status" value="1"/>
</dbReference>
<dbReference type="InterPro" id="IPR006311">
    <property type="entry name" value="TAT_signal"/>
</dbReference>
<evidence type="ECO:0000313" key="3">
    <source>
        <dbReference type="EMBL" id="EWT01993.1"/>
    </source>
</evidence>
<organism evidence="3 4">
    <name type="scientific">Intrasporangium oryzae NRRL B-24470</name>
    <dbReference type="NCBI Taxonomy" id="1386089"/>
    <lineage>
        <taxon>Bacteria</taxon>
        <taxon>Bacillati</taxon>
        <taxon>Actinomycetota</taxon>
        <taxon>Actinomycetes</taxon>
        <taxon>Micrococcales</taxon>
        <taxon>Intrasporangiaceae</taxon>
        <taxon>Intrasporangium</taxon>
    </lineage>
</organism>
<dbReference type="EMBL" id="AWSA01000015">
    <property type="protein sequence ID" value="EWT01993.1"/>
    <property type="molecule type" value="Genomic_DNA"/>
</dbReference>
<dbReference type="Gene3D" id="2.120.10.30">
    <property type="entry name" value="TolB, C-terminal domain"/>
    <property type="match status" value="1"/>
</dbReference>
<dbReference type="SUPFAM" id="SSF63829">
    <property type="entry name" value="Calcium-dependent phosphotriesterase"/>
    <property type="match status" value="1"/>
</dbReference>
<dbReference type="OrthoDB" id="504981at2"/>
<dbReference type="PATRIC" id="fig|1386089.3.peg.1783"/>
<evidence type="ECO:0000313" key="4">
    <source>
        <dbReference type="Proteomes" id="UP000019489"/>
    </source>
</evidence>
<dbReference type="PROSITE" id="PS51318">
    <property type="entry name" value="TAT"/>
    <property type="match status" value="1"/>
</dbReference>
<keyword evidence="4" id="KW-1185">Reference proteome</keyword>
<dbReference type="PANTHER" id="PTHR31460:SF3">
    <property type="entry name" value="MESOCENTIN"/>
    <property type="match status" value="1"/>
</dbReference>
<dbReference type="RefSeq" id="WP_051510381.1">
    <property type="nucleotide sequence ID" value="NZ_AWSA01000015.1"/>
</dbReference>
<dbReference type="eggNOG" id="COG3391">
    <property type="taxonomic scope" value="Bacteria"/>
</dbReference>
<evidence type="ECO:0000256" key="1">
    <source>
        <dbReference type="SAM" id="MobiDB-lite"/>
    </source>
</evidence>
<feature type="signal peptide" evidence="2">
    <location>
        <begin position="1"/>
        <end position="34"/>
    </location>
</feature>
<proteinExistence type="predicted"/>
<evidence type="ECO:0000256" key="2">
    <source>
        <dbReference type="SAM" id="SignalP"/>
    </source>
</evidence>
<dbReference type="InterPro" id="IPR011042">
    <property type="entry name" value="6-blade_b-propeller_TolB-like"/>
</dbReference>
<sequence length="350" mass="36360">MSRRPFRHVLSYAAASLALSVAVGALPAAPAAGAAEVTATANGHALPAEYVVSTEPGVHPEGIAIHHDGTMYVSSDSTGRLYRGDVRTSTLAPFAAAGTTERGTSLGVHTDDVGRVWSVGGSQLLVHDRDGGLVAARTAAGGPLAPSRLNDLVLTPTAVYVTDWANPVVYRASVEGDAIGELEPWLDIRPALSWFPAQYWLLNGIVADPAGRVLLVASNGTEAVWRVDTLTRHVEMVDLGGQSFGADGMQVRGDTLYAVLNYGAPSGVYIARLDRGWRSGAVEHVVLADGHGKAFALPTTLAVFQCRVYVVNSQLDDPVGVPPFTVSTVEDPTCGSGGDEPGQAVSGATG</sequence>
<dbReference type="PANTHER" id="PTHR31460">
    <property type="match status" value="1"/>
</dbReference>
<dbReference type="InterPro" id="IPR053224">
    <property type="entry name" value="Sensory_adhesion_molecule"/>
</dbReference>
<comment type="caution">
    <text evidence="3">The sequence shown here is derived from an EMBL/GenBank/DDBJ whole genome shotgun (WGS) entry which is preliminary data.</text>
</comment>
<protein>
    <submittedName>
        <fullName evidence="3">Superoxide dismutase</fullName>
    </submittedName>
</protein>
<dbReference type="STRING" id="1386089.N865_20570"/>
<dbReference type="Proteomes" id="UP000019489">
    <property type="component" value="Unassembled WGS sequence"/>
</dbReference>
<feature type="region of interest" description="Disordered" evidence="1">
    <location>
        <begin position="331"/>
        <end position="350"/>
    </location>
</feature>
<reference evidence="3 4" key="1">
    <citation type="submission" date="2013-08" db="EMBL/GenBank/DDBJ databases">
        <title>Intrasporangium oryzae NRRL B-24470.</title>
        <authorList>
            <person name="Liu H."/>
            <person name="Wang G."/>
        </authorList>
    </citation>
    <scope>NUCLEOTIDE SEQUENCE [LARGE SCALE GENOMIC DNA]</scope>
    <source>
        <strain evidence="3 4">NRRL B-24470</strain>
    </source>
</reference>
<accession>W9GB14</accession>
<gene>
    <name evidence="3" type="ORF">N865_20570</name>
</gene>
<feature type="chain" id="PRO_5004920949" evidence="2">
    <location>
        <begin position="35"/>
        <end position="350"/>
    </location>
</feature>